<reference evidence="3" key="1">
    <citation type="journal article" date="2016" name="Genome Announc.">
        <title>Complete genome sequence of Alkaliphilus metalliredigens strain QYMF, an alkaliphilic and metal-reducing bacterium isolated from borax-contaminated leachate ponds.</title>
        <authorList>
            <person name="Hwang C."/>
            <person name="Copeland A."/>
            <person name="Lucas S."/>
            <person name="Lapidus A."/>
            <person name="Barry K."/>
            <person name="Detter J.C."/>
            <person name="Glavina Del Rio T."/>
            <person name="Hammon N."/>
            <person name="Israni S."/>
            <person name="Dalin E."/>
            <person name="Tice H."/>
            <person name="Pitluck S."/>
            <person name="Chertkov O."/>
            <person name="Brettin T."/>
            <person name="Bruce D."/>
            <person name="Han C."/>
            <person name="Schmutz J."/>
            <person name="Larimer F."/>
            <person name="Land M.L."/>
            <person name="Hauser L."/>
            <person name="Kyrpides N."/>
            <person name="Mikhailova N."/>
            <person name="Ye Q."/>
            <person name="Zhou J."/>
            <person name="Richardson P."/>
            <person name="Fields M.W."/>
        </authorList>
    </citation>
    <scope>NUCLEOTIDE SEQUENCE [LARGE SCALE GENOMIC DNA]</scope>
    <source>
        <strain evidence="3">QYMF</strain>
    </source>
</reference>
<feature type="transmembrane region" description="Helical" evidence="1">
    <location>
        <begin position="86"/>
        <end position="108"/>
    </location>
</feature>
<proteinExistence type="predicted"/>
<keyword evidence="3" id="KW-1185">Reference proteome</keyword>
<feature type="transmembrane region" description="Helical" evidence="1">
    <location>
        <begin position="7"/>
        <end position="24"/>
    </location>
</feature>
<dbReference type="HOGENOM" id="CLU_148666_1_0_9"/>
<evidence type="ECO:0000256" key="1">
    <source>
        <dbReference type="SAM" id="Phobius"/>
    </source>
</evidence>
<evidence type="ECO:0008006" key="4">
    <source>
        <dbReference type="Google" id="ProtNLM"/>
    </source>
</evidence>
<keyword evidence="1" id="KW-0472">Membrane</keyword>
<dbReference type="STRING" id="293826.Amet_1874"/>
<name>A6TPC2_ALKMQ</name>
<dbReference type="eggNOG" id="ENOG5031I8D">
    <property type="taxonomic scope" value="Bacteria"/>
</dbReference>
<dbReference type="OrthoDB" id="5397294at2"/>
<dbReference type="AlphaFoldDB" id="A6TPC2"/>
<keyword evidence="1" id="KW-0812">Transmembrane</keyword>
<dbReference type="InterPro" id="IPR021493">
    <property type="entry name" value="DUF3147"/>
</dbReference>
<evidence type="ECO:0000313" key="3">
    <source>
        <dbReference type="Proteomes" id="UP000001572"/>
    </source>
</evidence>
<feature type="transmembrane region" description="Helical" evidence="1">
    <location>
        <begin position="59"/>
        <end position="80"/>
    </location>
</feature>
<dbReference type="Proteomes" id="UP000001572">
    <property type="component" value="Chromosome"/>
</dbReference>
<evidence type="ECO:0000313" key="2">
    <source>
        <dbReference type="EMBL" id="ABR48040.1"/>
    </source>
</evidence>
<sequence length="109" mass="11805">MFTVVKIMISAVIIGIVTEVSMRFPTYGGIIAALPIVSLLSLIWIHIQGEQTQFLSKFVFGVLRGLPATGILLLIVAMALRANVKLTASIIMGICGWGVSLVIQKFVFK</sequence>
<dbReference type="EMBL" id="CP000724">
    <property type="protein sequence ID" value="ABR48040.1"/>
    <property type="molecule type" value="Genomic_DNA"/>
</dbReference>
<dbReference type="KEGG" id="amt:Amet_1874"/>
<accession>A6TPC2</accession>
<dbReference type="NCBIfam" id="NF006750">
    <property type="entry name" value="PRK09272.1-3"/>
    <property type="match status" value="1"/>
</dbReference>
<feature type="transmembrane region" description="Helical" evidence="1">
    <location>
        <begin position="30"/>
        <end position="47"/>
    </location>
</feature>
<keyword evidence="1" id="KW-1133">Transmembrane helix</keyword>
<organism evidence="2 3">
    <name type="scientific">Alkaliphilus metalliredigens (strain QYMF)</name>
    <dbReference type="NCBI Taxonomy" id="293826"/>
    <lineage>
        <taxon>Bacteria</taxon>
        <taxon>Bacillati</taxon>
        <taxon>Bacillota</taxon>
        <taxon>Clostridia</taxon>
        <taxon>Peptostreptococcales</taxon>
        <taxon>Natronincolaceae</taxon>
        <taxon>Alkaliphilus</taxon>
    </lineage>
</organism>
<protein>
    <recommendedName>
        <fullName evidence="4">DUF3147 family protein</fullName>
    </recommendedName>
</protein>
<gene>
    <name evidence="2" type="ordered locus">Amet_1874</name>
</gene>
<dbReference type="Pfam" id="PF11345">
    <property type="entry name" value="DUF3147"/>
    <property type="match status" value="1"/>
</dbReference>
<dbReference type="RefSeq" id="WP_012063075.1">
    <property type="nucleotide sequence ID" value="NC_009633.1"/>
</dbReference>